<name>A0AAV3XUL8_9GAST</name>
<keyword evidence="2" id="KW-1185">Reference proteome</keyword>
<dbReference type="AlphaFoldDB" id="A0AAV3XUL8"/>
<comment type="caution">
    <text evidence="1">The sequence shown here is derived from an EMBL/GenBank/DDBJ whole genome shotgun (WGS) entry which is preliminary data.</text>
</comment>
<dbReference type="Proteomes" id="UP000735302">
    <property type="component" value="Unassembled WGS sequence"/>
</dbReference>
<evidence type="ECO:0000313" key="2">
    <source>
        <dbReference type="Proteomes" id="UP000735302"/>
    </source>
</evidence>
<dbReference type="EMBL" id="BLXT01000020">
    <property type="protein sequence ID" value="GFN73653.1"/>
    <property type="molecule type" value="Genomic_DNA"/>
</dbReference>
<proteinExistence type="predicted"/>
<sequence>MRRHNFWYKIEVSSSRWLGSGLGAGLGPRFRFSVGRFGGCRSSNRYRIPTSSSNWTHFSTLERARITAGARFRGVAVATVSEIGLWCEKRLNQGLGLTLGLSLSLRLTLGRDRYVYQEKNTVQLSKKTWRPYRAQPRAQGRINGRVRYVYQETDPVQLSRKPWQPYRAQPQAQGRRASQVRYSYHEKESVQLSRNPWRFFPRSMDDSRPLSVRWRPNMGQAPLDSGTDEAFRKERFESSIHTACNTMLLKSH</sequence>
<reference evidence="1 2" key="1">
    <citation type="journal article" date="2021" name="Elife">
        <title>Chloroplast acquisition without the gene transfer in kleptoplastic sea slugs, Plakobranchus ocellatus.</title>
        <authorList>
            <person name="Maeda T."/>
            <person name="Takahashi S."/>
            <person name="Yoshida T."/>
            <person name="Shimamura S."/>
            <person name="Takaki Y."/>
            <person name="Nagai Y."/>
            <person name="Toyoda A."/>
            <person name="Suzuki Y."/>
            <person name="Arimoto A."/>
            <person name="Ishii H."/>
            <person name="Satoh N."/>
            <person name="Nishiyama T."/>
            <person name="Hasebe M."/>
            <person name="Maruyama T."/>
            <person name="Minagawa J."/>
            <person name="Obokata J."/>
            <person name="Shigenobu S."/>
        </authorList>
    </citation>
    <scope>NUCLEOTIDE SEQUENCE [LARGE SCALE GENOMIC DNA]</scope>
</reference>
<protein>
    <submittedName>
        <fullName evidence="1">Uncharacterized protein</fullName>
    </submittedName>
</protein>
<accession>A0AAV3XUL8</accession>
<gene>
    <name evidence="1" type="ORF">PoB_000015900</name>
</gene>
<organism evidence="1 2">
    <name type="scientific">Plakobranchus ocellatus</name>
    <dbReference type="NCBI Taxonomy" id="259542"/>
    <lineage>
        <taxon>Eukaryota</taxon>
        <taxon>Metazoa</taxon>
        <taxon>Spiralia</taxon>
        <taxon>Lophotrochozoa</taxon>
        <taxon>Mollusca</taxon>
        <taxon>Gastropoda</taxon>
        <taxon>Heterobranchia</taxon>
        <taxon>Euthyneura</taxon>
        <taxon>Panpulmonata</taxon>
        <taxon>Sacoglossa</taxon>
        <taxon>Placobranchoidea</taxon>
        <taxon>Plakobranchidae</taxon>
        <taxon>Plakobranchus</taxon>
    </lineage>
</organism>
<evidence type="ECO:0000313" key="1">
    <source>
        <dbReference type="EMBL" id="GFN73653.1"/>
    </source>
</evidence>